<feature type="region of interest" description="Disordered" evidence="10">
    <location>
        <begin position="155"/>
        <end position="215"/>
    </location>
</feature>
<dbReference type="InterPro" id="IPR041020">
    <property type="entry name" value="PH_16"/>
</dbReference>
<evidence type="ECO:0000313" key="14">
    <source>
        <dbReference type="Ensembl" id="ENSLACP00000006967.1"/>
    </source>
</evidence>
<dbReference type="OMA" id="SFCHENS"/>
<dbReference type="PROSITE" id="PS00479">
    <property type="entry name" value="ZF_DAG_PE_1"/>
    <property type="match status" value="1"/>
</dbReference>
<dbReference type="Pfam" id="PF17838">
    <property type="entry name" value="PH_16"/>
    <property type="match status" value="1"/>
</dbReference>
<feature type="compositionally biased region" description="Basic and acidic residues" evidence="10">
    <location>
        <begin position="320"/>
        <end position="333"/>
    </location>
</feature>
<dbReference type="GO" id="GO:0008270">
    <property type="term" value="F:zinc ion binding"/>
    <property type="evidence" value="ECO:0007669"/>
    <property type="project" value="UniProtKB-KW"/>
</dbReference>
<keyword evidence="3" id="KW-0597">Phosphoprotein</keyword>
<dbReference type="InterPro" id="IPR001849">
    <property type="entry name" value="PH_domain"/>
</dbReference>
<keyword evidence="8 9" id="KW-0175">Coiled coil</keyword>
<dbReference type="Pfam" id="PF00130">
    <property type="entry name" value="C1_1"/>
    <property type="match status" value="1"/>
</dbReference>
<feature type="domain" description="Phorbol-ester/DAG-type" evidence="13">
    <location>
        <begin position="335"/>
        <end position="382"/>
    </location>
</feature>
<dbReference type="SUPFAM" id="SSF57889">
    <property type="entry name" value="Cysteine-rich domain"/>
    <property type="match status" value="1"/>
</dbReference>
<proteinExistence type="predicted"/>
<evidence type="ECO:0000256" key="9">
    <source>
        <dbReference type="SAM" id="Coils"/>
    </source>
</evidence>
<dbReference type="InParanoid" id="H3ABE6"/>
<dbReference type="eggNOG" id="KOG3520">
    <property type="taxonomic scope" value="Eukaryota"/>
</dbReference>
<evidence type="ECO:0000256" key="2">
    <source>
        <dbReference type="ARBA" id="ARBA00022490"/>
    </source>
</evidence>
<dbReference type="EMBL" id="AFYH01172682">
    <property type="status" value="NOT_ANNOTATED_CDS"/>
    <property type="molecule type" value="Genomic_DNA"/>
</dbReference>
<dbReference type="PROSITE" id="PS50081">
    <property type="entry name" value="ZF_DAG_PE_2"/>
    <property type="match status" value="1"/>
</dbReference>
<feature type="domain" description="DH" evidence="12">
    <location>
        <begin position="531"/>
        <end position="728"/>
    </location>
</feature>
<feature type="compositionally biased region" description="Polar residues" evidence="10">
    <location>
        <begin position="435"/>
        <end position="448"/>
    </location>
</feature>
<dbReference type="GO" id="GO:0005085">
    <property type="term" value="F:guanyl-nucleotide exchange factor activity"/>
    <property type="evidence" value="ECO:0007669"/>
    <property type="project" value="UniProtKB-KW"/>
</dbReference>
<evidence type="ECO:0000256" key="3">
    <source>
        <dbReference type="ARBA" id="ARBA00022553"/>
    </source>
</evidence>
<feature type="region of interest" description="Disordered" evidence="10">
    <location>
        <begin position="91"/>
        <end position="116"/>
    </location>
</feature>
<feature type="coiled-coil region" evidence="9">
    <location>
        <begin position="1102"/>
        <end position="1206"/>
    </location>
</feature>
<dbReference type="PROSITE" id="PS50003">
    <property type="entry name" value="PH_DOMAIN"/>
    <property type="match status" value="1"/>
</dbReference>
<evidence type="ECO:0000259" key="11">
    <source>
        <dbReference type="PROSITE" id="PS50003"/>
    </source>
</evidence>
<dbReference type="GO" id="GO:0005737">
    <property type="term" value="C:cytoplasm"/>
    <property type="evidence" value="ECO:0007669"/>
    <property type="project" value="UniProtKB-SubCell"/>
</dbReference>
<dbReference type="PANTHER" id="PTHR13944:SF22">
    <property type="entry name" value="RHO GUANINE NUCLEOTIDE EXCHANGE FACTOR 28"/>
    <property type="match status" value="1"/>
</dbReference>
<evidence type="ECO:0000256" key="8">
    <source>
        <dbReference type="ARBA" id="ARBA00023054"/>
    </source>
</evidence>
<evidence type="ECO:0000256" key="7">
    <source>
        <dbReference type="ARBA" id="ARBA00022833"/>
    </source>
</evidence>
<dbReference type="FunFam" id="2.30.29.30:FF:000021">
    <property type="entry name" value="Rho guanine nucleotide exchange factor 2"/>
    <property type="match status" value="1"/>
</dbReference>
<evidence type="ECO:0000256" key="10">
    <source>
        <dbReference type="SAM" id="MobiDB-lite"/>
    </source>
</evidence>
<dbReference type="EMBL" id="AFYH01172681">
    <property type="status" value="NOT_ANNOTATED_CDS"/>
    <property type="molecule type" value="Genomic_DNA"/>
</dbReference>
<dbReference type="Gene3D" id="1.20.900.10">
    <property type="entry name" value="Dbl homology (DH) domain"/>
    <property type="match status" value="1"/>
</dbReference>
<dbReference type="GeneTree" id="ENSGT00940000155831"/>
<feature type="domain" description="PH" evidence="11">
    <location>
        <begin position="770"/>
        <end position="872"/>
    </location>
</feature>
<dbReference type="InterPro" id="IPR000219">
    <property type="entry name" value="DH_dom"/>
</dbReference>
<dbReference type="Proteomes" id="UP000008672">
    <property type="component" value="Unassembled WGS sequence"/>
</dbReference>
<protein>
    <submittedName>
        <fullName evidence="14">Rho guanine nucleotide exchange factor 28</fullName>
    </submittedName>
</protein>
<dbReference type="SMART" id="SM00109">
    <property type="entry name" value="C1"/>
    <property type="match status" value="1"/>
</dbReference>
<dbReference type="InterPro" id="IPR011993">
    <property type="entry name" value="PH-like_dom_sf"/>
</dbReference>
<dbReference type="FunCoup" id="H3ABE6">
    <property type="interactions" value="804"/>
</dbReference>
<sequence>VGSLMENKHNQGSQPSFQSMFARNGYEKRCSSSDVHKKSTGPPTFLAATRLSDMLNGRDEIYANYMVVDQVNDRDIKYLSVEGVTAKTTCTDHDISNKDGFPNTEEPSDSNINKQRYGTKFPASLTSEFSPQSAIFSTARLRFCSQEQSDLARVSSSLRSSLDANSEDEGNSDKSPSPYPSVFPSSAPPQASSGDELDSFETVPESDFNPIRTESIFSPKNIHSKESLDSGIRLRSYSCSSPKITVGKRRFIRDPSASDSSEEQRAYSLSDHSREKRIEEEDWDKYIIPTKNESEKYKVSRTFSFLKSRMTSTRNKTKSKNKDKEGKDKEKSSNGHQLITGSFSGLTPCVVCEKAVTGKDSLQCFNCTVNVHKSCRDSIPACTKKPQDKNQITKSRPAIIPQSLSLRDTSHFALPTMNYSSPLPIGSPSVKRDIPQQSHPLSKSASSAYTERKFTHSVELEMDSNTWRSRSQSEELLQVLGAPPSTDSLALEDFVDGPPQSAISALEFEAESWSLVVDPSFCNKQEKAVVKRQDVIYELMQTEMHHIQTLNIMSEIFRKGMKEELQIEHNSVDKIFPCLDELLEIHKHFFCCMKDRRQESFKDNNERNFLIDRIGDILVQQFSEENGNKMKQVYGDFCSRHKEAVNLFKELLQQNKKFQNFIKQQSNNFLARRLGVPECILLVTQRITKYPVLVERILRYSREGTEEHQSLTKALGLIKDIIAAVDLKVNEYEKEQKLLEILNKIENKTYTKLKSGWIFRKQDLMSRKRILLYEGLVYWKTATGRLKDILALLLSDVLLFLQEKDQKYIFATVDQKPPVIFLQKLIVREVANEERGMFLISASSAGPEMYEIHTSSKEERNNWMRLIREAVESCPEEEEDRTSETEEEKRITARVAKIHRFQESLTNQDQQICSSLAEKLQIYAELAGMSGCEEVNLDPQLLVKPEPGETPQAALLLDAALREAESLCAALTSQPYSFSRQSQESFGEPVSPLKPSAFKFPGTKTCLLLTFSSSCRKCLDWSPGFLKIFFLLSVDLAGQHIQTKNYRGTTHAEIVQSIQNLTQLLYSLQTAVTIQDSYIEVQKLLLLERERMNRSHGSRGNLLLEQEKQRNLEKRKEELANVHKLQGQLQQEQQRWQRECHQRQREQEEKESWLLEKEQECKQLEEVLHRDKEELDLQLREYQQNLERLREGQKLVEKDREKLETQQKLLNSWRHSRQSSLPVTFSLENNQVISHSRISSLIGEGSVFINETAVQMSLQSHNISNAPMIHSEQFCRENSLSSQLARTSDNQASNVTGVPIHSVTSSRLWNTAGVHHQV</sequence>
<dbReference type="EMBL" id="AFYH01172684">
    <property type="status" value="NOT_ANNOTATED_CDS"/>
    <property type="molecule type" value="Genomic_DNA"/>
</dbReference>
<evidence type="ECO:0000256" key="5">
    <source>
        <dbReference type="ARBA" id="ARBA00022723"/>
    </source>
</evidence>
<dbReference type="InterPro" id="IPR035899">
    <property type="entry name" value="DBL_dom_sf"/>
</dbReference>
<feature type="compositionally biased region" description="Low complexity" evidence="10">
    <location>
        <begin position="155"/>
        <end position="164"/>
    </location>
</feature>
<feature type="region of interest" description="Disordered" evidence="10">
    <location>
        <begin position="424"/>
        <end position="448"/>
    </location>
</feature>
<comment type="subcellular location">
    <subcellularLocation>
        <location evidence="1">Cytoplasm</location>
    </subcellularLocation>
</comment>
<dbReference type="HOGENOM" id="CLU_002466_2_1_1"/>
<dbReference type="Pfam" id="PF00621">
    <property type="entry name" value="RhoGEF"/>
    <property type="match status" value="1"/>
</dbReference>
<keyword evidence="5" id="KW-0479">Metal-binding</keyword>
<feature type="region of interest" description="Disordered" evidence="10">
    <location>
        <begin position="308"/>
        <end position="337"/>
    </location>
</feature>
<feature type="region of interest" description="Disordered" evidence="10">
    <location>
        <begin position="250"/>
        <end position="274"/>
    </location>
</feature>
<dbReference type="STRING" id="7897.ENSLACP00000006967"/>
<dbReference type="PANTHER" id="PTHR13944">
    <property type="entry name" value="AGAP007712-PA"/>
    <property type="match status" value="1"/>
</dbReference>
<evidence type="ECO:0000256" key="4">
    <source>
        <dbReference type="ARBA" id="ARBA00022658"/>
    </source>
</evidence>
<dbReference type="PROSITE" id="PS50010">
    <property type="entry name" value="DH_2"/>
    <property type="match status" value="1"/>
</dbReference>
<dbReference type="SUPFAM" id="SSF50729">
    <property type="entry name" value="PH domain-like"/>
    <property type="match status" value="1"/>
</dbReference>
<dbReference type="SMART" id="SM00233">
    <property type="entry name" value="PH"/>
    <property type="match status" value="1"/>
</dbReference>
<dbReference type="Ensembl" id="ENSLACT00000007026.1">
    <property type="protein sequence ID" value="ENSLACP00000006967.1"/>
    <property type="gene ID" value="ENSLACG00000006187.1"/>
</dbReference>
<keyword evidence="6" id="KW-0863">Zinc-finger</keyword>
<dbReference type="SUPFAM" id="SSF48065">
    <property type="entry name" value="DBL homology domain (DH-domain)"/>
    <property type="match status" value="1"/>
</dbReference>
<name>H3ABE6_LATCH</name>
<reference evidence="14" key="2">
    <citation type="submission" date="2025-08" db="UniProtKB">
        <authorList>
            <consortium name="Ensembl"/>
        </authorList>
    </citation>
    <scope>IDENTIFICATION</scope>
</reference>
<keyword evidence="2" id="KW-0963">Cytoplasm</keyword>
<dbReference type="EMBL" id="AFYH01172683">
    <property type="status" value="NOT_ANNOTATED_CDS"/>
    <property type="molecule type" value="Genomic_DNA"/>
</dbReference>
<dbReference type="EMBL" id="AFYH01172680">
    <property type="status" value="NOT_ANNOTATED_CDS"/>
    <property type="molecule type" value="Genomic_DNA"/>
</dbReference>
<dbReference type="FunFam" id="1.20.900.10:FF:000004">
    <property type="entry name" value="Rho guanine nucleotide exchange factor 2"/>
    <property type="match status" value="1"/>
</dbReference>
<reference evidence="14" key="3">
    <citation type="submission" date="2025-09" db="UniProtKB">
        <authorList>
            <consortium name="Ensembl"/>
        </authorList>
    </citation>
    <scope>IDENTIFICATION</scope>
</reference>
<dbReference type="CDD" id="cd20876">
    <property type="entry name" value="C1_p190RhoGEF"/>
    <property type="match status" value="1"/>
</dbReference>
<evidence type="ECO:0000256" key="1">
    <source>
        <dbReference type="ARBA" id="ARBA00004496"/>
    </source>
</evidence>
<dbReference type="SMART" id="SM00325">
    <property type="entry name" value="RhoGEF"/>
    <property type="match status" value="1"/>
</dbReference>
<keyword evidence="7" id="KW-0862">Zinc</keyword>
<evidence type="ECO:0000259" key="12">
    <source>
        <dbReference type="PROSITE" id="PS50010"/>
    </source>
</evidence>
<dbReference type="InterPro" id="IPR051632">
    <property type="entry name" value="Rho_GEF"/>
</dbReference>
<reference evidence="15" key="1">
    <citation type="submission" date="2011-08" db="EMBL/GenBank/DDBJ databases">
        <title>The draft genome of Latimeria chalumnae.</title>
        <authorList>
            <person name="Di Palma F."/>
            <person name="Alfoldi J."/>
            <person name="Johnson J."/>
            <person name="Berlin A."/>
            <person name="Gnerre S."/>
            <person name="Jaffe D."/>
            <person name="MacCallum I."/>
            <person name="Young S."/>
            <person name="Walker B.J."/>
            <person name="Lander E."/>
            <person name="Lindblad-Toh K."/>
        </authorList>
    </citation>
    <scope>NUCLEOTIDE SEQUENCE [LARGE SCALE GENOMIC DNA]</scope>
    <source>
        <strain evidence="15">Wild caught</strain>
    </source>
</reference>
<feature type="compositionally biased region" description="Low complexity" evidence="10">
    <location>
        <begin position="180"/>
        <end position="189"/>
    </location>
</feature>
<dbReference type="InterPro" id="IPR002219">
    <property type="entry name" value="PKC_DAG/PE"/>
</dbReference>
<dbReference type="Gene3D" id="3.30.60.20">
    <property type="match status" value="1"/>
</dbReference>
<dbReference type="CDD" id="cd00160">
    <property type="entry name" value="RhoGEF"/>
    <property type="match status" value="1"/>
</dbReference>
<keyword evidence="4" id="KW-0344">Guanine-nucleotide releasing factor</keyword>
<evidence type="ECO:0000313" key="15">
    <source>
        <dbReference type="Proteomes" id="UP000008672"/>
    </source>
</evidence>
<dbReference type="EMBL" id="AFYH01172685">
    <property type="status" value="NOT_ANNOTATED_CDS"/>
    <property type="molecule type" value="Genomic_DNA"/>
</dbReference>
<dbReference type="CDD" id="cd14680">
    <property type="entry name" value="PH_p190RhoGEF"/>
    <property type="match status" value="1"/>
</dbReference>
<gene>
    <name evidence="14" type="primary">ARHGEF28</name>
</gene>
<dbReference type="Gene3D" id="2.30.29.30">
    <property type="entry name" value="Pleckstrin-homology domain (PH domain)/Phosphotyrosine-binding domain (PTB)"/>
    <property type="match status" value="1"/>
</dbReference>
<dbReference type="EMBL" id="AFYH01172679">
    <property type="status" value="NOT_ANNOTATED_CDS"/>
    <property type="molecule type" value="Genomic_DNA"/>
</dbReference>
<evidence type="ECO:0000256" key="6">
    <source>
        <dbReference type="ARBA" id="ARBA00022771"/>
    </source>
</evidence>
<evidence type="ECO:0000259" key="13">
    <source>
        <dbReference type="PROSITE" id="PS50081"/>
    </source>
</evidence>
<organism evidence="14 15">
    <name type="scientific">Latimeria chalumnae</name>
    <name type="common">Coelacanth</name>
    <dbReference type="NCBI Taxonomy" id="7897"/>
    <lineage>
        <taxon>Eukaryota</taxon>
        <taxon>Metazoa</taxon>
        <taxon>Chordata</taxon>
        <taxon>Craniata</taxon>
        <taxon>Vertebrata</taxon>
        <taxon>Euteleostomi</taxon>
        <taxon>Coelacanthiformes</taxon>
        <taxon>Coelacanthidae</taxon>
        <taxon>Latimeria</taxon>
    </lineage>
</organism>
<dbReference type="GO" id="GO:0035023">
    <property type="term" value="P:regulation of Rho protein signal transduction"/>
    <property type="evidence" value="ECO:0007669"/>
    <property type="project" value="TreeGrafter"/>
</dbReference>
<dbReference type="Bgee" id="ENSLACG00000006187">
    <property type="expression patterns" value="Expressed in pelvic fin"/>
</dbReference>
<keyword evidence="15" id="KW-1185">Reference proteome</keyword>
<accession>H3ABE6</accession>
<dbReference type="InterPro" id="IPR037819">
    <property type="entry name" value="ARHGEF28_PH"/>
</dbReference>
<dbReference type="InterPro" id="IPR046349">
    <property type="entry name" value="C1-like_sf"/>
</dbReference>